<dbReference type="EMBL" id="GL348721">
    <property type="protein sequence ID" value="EFH39398.1"/>
    <property type="molecule type" value="Genomic_DNA"/>
</dbReference>
<evidence type="ECO:0000256" key="2">
    <source>
        <dbReference type="SAM" id="Phobius"/>
    </source>
</evidence>
<reference evidence="4" key="1">
    <citation type="journal article" date="2011" name="Nat. Genet.">
        <title>The Arabidopsis lyrata genome sequence and the basis of rapid genome size change.</title>
        <authorList>
            <person name="Hu T.T."/>
            <person name="Pattyn P."/>
            <person name="Bakker E.G."/>
            <person name="Cao J."/>
            <person name="Cheng J.-F."/>
            <person name="Clark R.M."/>
            <person name="Fahlgren N."/>
            <person name="Fawcett J.A."/>
            <person name="Grimwood J."/>
            <person name="Gundlach H."/>
            <person name="Haberer G."/>
            <person name="Hollister J.D."/>
            <person name="Ossowski S."/>
            <person name="Ottilar R.P."/>
            <person name="Salamov A.A."/>
            <person name="Schneeberger K."/>
            <person name="Spannagl M."/>
            <person name="Wang X."/>
            <person name="Yang L."/>
            <person name="Nasrallah M.E."/>
            <person name="Bergelson J."/>
            <person name="Carrington J.C."/>
            <person name="Gaut B.S."/>
            <person name="Schmutz J."/>
            <person name="Mayer K.F.X."/>
            <person name="Van de Peer Y."/>
            <person name="Grigoriev I.V."/>
            <person name="Nordborg M."/>
            <person name="Weigel D."/>
            <person name="Guo Y.-L."/>
        </authorList>
    </citation>
    <scope>NUCLEOTIDE SEQUENCE [LARGE SCALE GENOMIC DNA]</scope>
    <source>
        <strain evidence="4">cv. MN47</strain>
    </source>
</reference>
<protein>
    <submittedName>
        <fullName evidence="3">Predicted protein</fullName>
    </submittedName>
</protein>
<evidence type="ECO:0000313" key="3">
    <source>
        <dbReference type="EMBL" id="EFH39398.1"/>
    </source>
</evidence>
<name>D7MV81_ARALL</name>
<keyword evidence="2" id="KW-0812">Transmembrane</keyword>
<sequence length="139" mass="16141">MEVTEPHGPIFFFFLVPLLLPLLLLPPHIFPENPYLSRANPFNLPRHSSEKLPFLFPIQGSRFIRGRYVSCSIFSSIHKRSKKREKNGGGGEDDGDDGGRTTPRRRMYRIPVAFVCLSPQRKKSMVVRKRDPPPLNRWW</sequence>
<keyword evidence="4" id="KW-1185">Reference proteome</keyword>
<feature type="transmembrane region" description="Helical" evidence="2">
    <location>
        <begin position="6"/>
        <end position="25"/>
    </location>
</feature>
<evidence type="ECO:0000313" key="4">
    <source>
        <dbReference type="Proteomes" id="UP000008694"/>
    </source>
</evidence>
<keyword evidence="2" id="KW-1133">Transmembrane helix</keyword>
<dbReference type="AlphaFoldDB" id="D7MV81"/>
<feature type="region of interest" description="Disordered" evidence="1">
    <location>
        <begin position="77"/>
        <end position="107"/>
    </location>
</feature>
<proteinExistence type="predicted"/>
<keyword evidence="2" id="KW-0472">Membrane</keyword>
<dbReference type="HOGENOM" id="CLU_1847854_0_0_1"/>
<dbReference type="Proteomes" id="UP000008694">
    <property type="component" value="Unassembled WGS sequence"/>
</dbReference>
<gene>
    <name evidence="3" type="ORF">ARALYDRAFT_682988</name>
</gene>
<dbReference type="Gramene" id="Al_scaffold_0009_26">
    <property type="protein sequence ID" value="Al_scaffold_0009_26"/>
    <property type="gene ID" value="Al_scaffold_0009_26"/>
</dbReference>
<accession>D7MV81</accession>
<organism evidence="4">
    <name type="scientific">Arabidopsis lyrata subsp. lyrata</name>
    <name type="common">Lyre-leaved rock-cress</name>
    <dbReference type="NCBI Taxonomy" id="81972"/>
    <lineage>
        <taxon>Eukaryota</taxon>
        <taxon>Viridiplantae</taxon>
        <taxon>Streptophyta</taxon>
        <taxon>Embryophyta</taxon>
        <taxon>Tracheophyta</taxon>
        <taxon>Spermatophyta</taxon>
        <taxon>Magnoliopsida</taxon>
        <taxon>eudicotyledons</taxon>
        <taxon>Gunneridae</taxon>
        <taxon>Pentapetalae</taxon>
        <taxon>rosids</taxon>
        <taxon>malvids</taxon>
        <taxon>Brassicales</taxon>
        <taxon>Brassicaceae</taxon>
        <taxon>Camelineae</taxon>
        <taxon>Arabidopsis</taxon>
    </lineage>
</organism>
<evidence type="ECO:0000256" key="1">
    <source>
        <dbReference type="SAM" id="MobiDB-lite"/>
    </source>
</evidence>